<feature type="region of interest" description="Disordered" evidence="1">
    <location>
        <begin position="52"/>
        <end position="154"/>
    </location>
</feature>
<reference evidence="2 3" key="1">
    <citation type="journal article" date="2024" name="G3 (Bethesda)">
        <title>Genome assembly of Hibiscus sabdariffa L. provides insights into metabolisms of medicinal natural products.</title>
        <authorList>
            <person name="Kim T."/>
        </authorList>
    </citation>
    <scope>NUCLEOTIDE SEQUENCE [LARGE SCALE GENOMIC DNA]</scope>
    <source>
        <strain evidence="2">TK-2024</strain>
        <tissue evidence="2">Old leaves</tissue>
    </source>
</reference>
<dbReference type="EMBL" id="JBBPBM010000055">
    <property type="protein sequence ID" value="KAK8517587.1"/>
    <property type="molecule type" value="Genomic_DNA"/>
</dbReference>
<dbReference type="Proteomes" id="UP001472677">
    <property type="component" value="Unassembled WGS sequence"/>
</dbReference>
<feature type="compositionally biased region" description="Low complexity" evidence="1">
    <location>
        <begin position="91"/>
        <end position="102"/>
    </location>
</feature>
<accession>A0ABR2CDL0</accession>
<protein>
    <submittedName>
        <fullName evidence="2">Uncharacterized protein</fullName>
    </submittedName>
</protein>
<dbReference type="CDD" id="cd00303">
    <property type="entry name" value="retropepsin_like"/>
    <property type="match status" value="1"/>
</dbReference>
<evidence type="ECO:0000256" key="1">
    <source>
        <dbReference type="SAM" id="MobiDB-lite"/>
    </source>
</evidence>
<gene>
    <name evidence="2" type="ORF">V6N12_016432</name>
</gene>
<comment type="caution">
    <text evidence="2">The sequence shown here is derived from an EMBL/GenBank/DDBJ whole genome shotgun (WGS) entry which is preliminary data.</text>
</comment>
<dbReference type="Gene3D" id="2.40.70.10">
    <property type="entry name" value="Acid Proteases"/>
    <property type="match status" value="1"/>
</dbReference>
<feature type="compositionally biased region" description="Polar residues" evidence="1">
    <location>
        <begin position="118"/>
        <end position="130"/>
    </location>
</feature>
<dbReference type="SUPFAM" id="SSF50630">
    <property type="entry name" value="Acid proteases"/>
    <property type="match status" value="1"/>
</dbReference>
<evidence type="ECO:0000313" key="3">
    <source>
        <dbReference type="Proteomes" id="UP001472677"/>
    </source>
</evidence>
<sequence length="394" mass="43915">MAQTSAYMVRTDRFIQKIDAFMDRTEMKLQNHDATLKSLETQVGQISQILSSRPIGGFPSDTEVAKGATHEQCKAITTRSGKILTSNQRGTAASPSAATDTPAEADEPAHTSEDQCDPYNTTTGESSAESSHAKPAKPEEIRPPPPFPQRLKKQKQDYQFKKFLNILKQVHINLPLVEALQQMPNYAKFLKDMVTRKKIIEEFETVAATETCLALMHNKVPAKKTDPRSFTIECFIGHNYPTKALCDPGASINLMPKSVFQKLGIGEAKPTTVMLQLTDHSYVQPEGEIEDILIQVDKFIFPADFLILDCEADEYAPIILGRPFLSTSRAVIDFDKDEIIFKVDNDGIKMKSLTKQLNKGKGIAESPAKDTPRTKLYMGYKINEEDQEGGREKA</sequence>
<proteinExistence type="predicted"/>
<organism evidence="2 3">
    <name type="scientific">Hibiscus sabdariffa</name>
    <name type="common">roselle</name>
    <dbReference type="NCBI Taxonomy" id="183260"/>
    <lineage>
        <taxon>Eukaryota</taxon>
        <taxon>Viridiplantae</taxon>
        <taxon>Streptophyta</taxon>
        <taxon>Embryophyta</taxon>
        <taxon>Tracheophyta</taxon>
        <taxon>Spermatophyta</taxon>
        <taxon>Magnoliopsida</taxon>
        <taxon>eudicotyledons</taxon>
        <taxon>Gunneridae</taxon>
        <taxon>Pentapetalae</taxon>
        <taxon>rosids</taxon>
        <taxon>malvids</taxon>
        <taxon>Malvales</taxon>
        <taxon>Malvaceae</taxon>
        <taxon>Malvoideae</taxon>
        <taxon>Hibiscus</taxon>
    </lineage>
</organism>
<dbReference type="PANTHER" id="PTHR33067">
    <property type="entry name" value="RNA-DIRECTED DNA POLYMERASE-RELATED"/>
    <property type="match status" value="1"/>
</dbReference>
<name>A0ABR2CDL0_9ROSI</name>
<feature type="compositionally biased region" description="Polar residues" evidence="1">
    <location>
        <begin position="75"/>
        <end position="90"/>
    </location>
</feature>
<keyword evidence="3" id="KW-1185">Reference proteome</keyword>
<dbReference type="InterPro" id="IPR021109">
    <property type="entry name" value="Peptidase_aspartic_dom_sf"/>
</dbReference>
<evidence type="ECO:0000313" key="2">
    <source>
        <dbReference type="EMBL" id="KAK8517587.1"/>
    </source>
</evidence>